<evidence type="ECO:0000313" key="4">
    <source>
        <dbReference type="EMBL" id="GET86535.1"/>
    </source>
</evidence>
<dbReference type="InterPro" id="IPR011989">
    <property type="entry name" value="ARM-like"/>
</dbReference>
<dbReference type="InterPro" id="IPR051023">
    <property type="entry name" value="PP2A_Regulatory_Subunit_A"/>
</dbReference>
<dbReference type="Proteomes" id="UP000419144">
    <property type="component" value="Unassembled WGS sequence"/>
</dbReference>
<feature type="compositionally biased region" description="Basic and acidic residues" evidence="3">
    <location>
        <begin position="870"/>
        <end position="881"/>
    </location>
</feature>
<feature type="repeat" description="HEAT" evidence="2">
    <location>
        <begin position="1648"/>
        <end position="1675"/>
    </location>
</feature>
<feature type="region of interest" description="Disordered" evidence="3">
    <location>
        <begin position="556"/>
        <end position="589"/>
    </location>
</feature>
<gene>
    <name evidence="4" type="ORF">LtaPh_1011100</name>
</gene>
<feature type="region of interest" description="Disordered" evidence="3">
    <location>
        <begin position="28"/>
        <end position="60"/>
    </location>
</feature>
<feature type="compositionally biased region" description="Basic and acidic residues" evidence="3">
    <location>
        <begin position="1281"/>
        <end position="1293"/>
    </location>
</feature>
<keyword evidence="1" id="KW-0677">Repeat</keyword>
<feature type="region of interest" description="Disordered" evidence="3">
    <location>
        <begin position="1566"/>
        <end position="1592"/>
    </location>
</feature>
<dbReference type="OrthoDB" id="273621at2759"/>
<protein>
    <submittedName>
        <fullName evidence="4">Uncharacterized protein</fullName>
    </submittedName>
</protein>
<evidence type="ECO:0000256" key="3">
    <source>
        <dbReference type="SAM" id="MobiDB-lite"/>
    </source>
</evidence>
<evidence type="ECO:0000256" key="1">
    <source>
        <dbReference type="ARBA" id="ARBA00022737"/>
    </source>
</evidence>
<organism evidence="4 5">
    <name type="scientific">Leishmania tarentolae</name>
    <name type="common">Sauroleishmania tarentolae</name>
    <dbReference type="NCBI Taxonomy" id="5689"/>
    <lineage>
        <taxon>Eukaryota</taxon>
        <taxon>Discoba</taxon>
        <taxon>Euglenozoa</taxon>
        <taxon>Kinetoplastea</taxon>
        <taxon>Metakinetoplastina</taxon>
        <taxon>Trypanosomatida</taxon>
        <taxon>Trypanosomatidae</taxon>
        <taxon>Leishmaniinae</taxon>
        <taxon>Leishmania</taxon>
        <taxon>lizard Leishmania</taxon>
    </lineage>
</organism>
<feature type="region of interest" description="Disordered" evidence="3">
    <location>
        <begin position="870"/>
        <end position="896"/>
    </location>
</feature>
<accession>A0A640KBN2</accession>
<dbReference type="Pfam" id="PF02985">
    <property type="entry name" value="HEAT"/>
    <property type="match status" value="1"/>
</dbReference>
<dbReference type="GO" id="GO:0000159">
    <property type="term" value="C:protein phosphatase type 2A complex"/>
    <property type="evidence" value="ECO:0007669"/>
    <property type="project" value="TreeGrafter"/>
</dbReference>
<feature type="region of interest" description="Disordered" evidence="3">
    <location>
        <begin position="471"/>
        <end position="492"/>
    </location>
</feature>
<dbReference type="GO" id="GO:0005634">
    <property type="term" value="C:nucleus"/>
    <property type="evidence" value="ECO:0007669"/>
    <property type="project" value="TreeGrafter"/>
</dbReference>
<feature type="region of interest" description="Disordered" evidence="3">
    <location>
        <begin position="1253"/>
        <end position="1293"/>
    </location>
</feature>
<reference evidence="4" key="1">
    <citation type="submission" date="2019-11" db="EMBL/GenBank/DDBJ databases">
        <title>Leishmania tarentolae CDS.</title>
        <authorList>
            <person name="Goto Y."/>
            <person name="Yamagishi J."/>
        </authorList>
    </citation>
    <scope>NUCLEOTIDE SEQUENCE [LARGE SCALE GENOMIC DNA]</scope>
    <source>
        <strain evidence="4">Parrot Tar II</strain>
    </source>
</reference>
<feature type="compositionally biased region" description="Low complexity" evidence="3">
    <location>
        <begin position="40"/>
        <end position="49"/>
    </location>
</feature>
<proteinExistence type="predicted"/>
<feature type="compositionally biased region" description="Low complexity" evidence="3">
    <location>
        <begin position="557"/>
        <end position="566"/>
    </location>
</feature>
<dbReference type="PROSITE" id="PS50077">
    <property type="entry name" value="HEAT_REPEAT"/>
    <property type="match status" value="2"/>
</dbReference>
<dbReference type="InterPro" id="IPR016024">
    <property type="entry name" value="ARM-type_fold"/>
</dbReference>
<feature type="region of interest" description="Disordered" evidence="3">
    <location>
        <begin position="283"/>
        <end position="323"/>
    </location>
</feature>
<dbReference type="EMBL" id="BLBS01000012">
    <property type="protein sequence ID" value="GET86535.1"/>
    <property type="molecule type" value="Genomic_DNA"/>
</dbReference>
<name>A0A640KBN2_LEITA</name>
<dbReference type="PANTHER" id="PTHR10648:SF4">
    <property type="entry name" value="PROTEIN PHOSPHATASE 2 (FORMERLY 2A), REGULATORY SUBUNIT A, BETA ISOFORM-RELATED"/>
    <property type="match status" value="1"/>
</dbReference>
<dbReference type="InterPro" id="IPR000357">
    <property type="entry name" value="HEAT"/>
</dbReference>
<sequence>MENRIVALSVLENLIHWPLPSRSGYSALTRGSGENDEDGSAAAALVSAGDAEDLSREPRQRKQDRYRAVLLLPYLCHKLGTRWAETEIVPYLLRCVEEDDPQLALVAGMALLGVTLPCRSTLGPATSASSGGSLAASSTFHNASSHHFGAFLSVEDVQPVCALLAASSAEETRQFAAQVVLPHLFFGVALERDVTLESWDLKYVPLSVLQADMATTAASMEANDAAEYLESEDSNPIWAAGTVGNSSTDDGAASTARLMAAVRKQLQRKHQLTMKARASAARASFTSSEGARHGLKTTSFTTGRGKDSDVSPSLADATDRPAPTEQDVRMRCYDLALEDESVQFLWSGSYVALTGPWCFDGSGRLSSLCSDVRNACGRCRSVNGASASRVLASFHCFRRHRRRVDSGQMLRGEPPASCLPLSGADLDLYGAAYASDAGTGNCDDFFSVNVRARALVGGLVRWMDALAPPAAAATARSPNPGAGTPRSTRPDVDRSLSLVDYLCCDERRDVLRGRWRSLIKALQEFLESPYPGPVAAAVETVSELLHAIQTTLWETEQQQQQQQQQQRVKSGSAGARADPLRSKATSTDAGAEVDAWSGIRVPDDPLLTTAELQMFIYRMARRHVAYCIAAAVSTRTVSAPSSPTATSKVRTDSVGRLMRSALITAQGLLTDLLLRHHVLMKLDLCRVTASTTTPESRHRRSSLDGSYMMLQVGVGPKESRLASYSVWDVSFACINTNAGAVTAATPNMADEATFLMPTTPAIDGRTEKGSTKWLPGTLHAASVFRLHRLVRRALLRALPLCVDFPCIFFSCASARALSNASTSGTSASVASVFSLSSVCPMLLQVLVPPNALPPLLNVLQVTIELQHEAEKDKAASGKHAGEAAAPTPSTLHIDPAGPSMTAPTLWAAMTAAGSVLDLGTAAAEAPSTAQESPASVDFTLLEAALDAVQRLIAEAVVQLPAAPQTGPLRSASTPINVAVPPPSHTLDAVCAQLFILLAACLRWVPRYTNWRARWLIAQRLPRLTATLHLFLVRISSFAEEADASTAPGLTAHQTRAQTWMAHTLHLLTSLWTCSPQFGTAPLNDLTDDEEVEVRCIAAQCAARCFGGATEAVLRLSSSAVAGDESACTNARTMSQQSFLLPLLRERLWKLLDAISQGVLAAASDSDKRVLCRSVEALAGLSRTLSLLVVADPSPSPPSTSSTSAGNEEPSVWTRYLHSHTDALLRLMTDHRPTVQLALVSQLTDLLLMRMRPSPHTKQAKGPPVGDEGVASWTCDPDGDGEEGRKDDTDAQHRSPDEVQYDALLQCLRQLSQHELWRLREQYAVLLAHLCGRLLLTTAAVPTPSSNGRDANAHLISLMDFSAASAERVSRKGGPDATTRGFGPDAALWAHTHPLYQLARTELLTLLVAVLFDKVKAVRDAALDAVEQMCVQLAVANCRSAVGTSAGGDGRARQGTAGRQLDSGFVNEGIHSSADAAASGSLNTNTFVDDVLWPRIYAYAPAWETYLSRSALLRIAMRLRVNKISVFIPLLDQLARDPVLNVRLVVAKVILEVLLVSSPEVHATKTPPPLLLLEPKDDEMTGSTTSAPTPISSYRPELPSGTVAYSLLMNKPVPPLLIGNGSGKGGAAAIADVVLPPLQFDEVERAGVILQILRQLLKDPSSDVRDEAAKALKVCY</sequence>
<feature type="compositionally biased region" description="Low complexity" evidence="3">
    <location>
        <begin position="471"/>
        <end position="482"/>
    </location>
</feature>
<comment type="caution">
    <text evidence="4">The sequence shown here is derived from an EMBL/GenBank/DDBJ whole genome shotgun (WGS) entry which is preliminary data.</text>
</comment>
<dbReference type="SUPFAM" id="SSF48371">
    <property type="entry name" value="ARM repeat"/>
    <property type="match status" value="1"/>
</dbReference>
<feature type="compositionally biased region" description="Polar residues" evidence="3">
    <location>
        <begin position="1580"/>
        <end position="1591"/>
    </location>
</feature>
<dbReference type="Gene3D" id="1.25.10.10">
    <property type="entry name" value="Leucine-rich Repeat Variant"/>
    <property type="match status" value="1"/>
</dbReference>
<evidence type="ECO:0000256" key="2">
    <source>
        <dbReference type="PROSITE-ProRule" id="PRU00103"/>
    </source>
</evidence>
<dbReference type="PANTHER" id="PTHR10648">
    <property type="entry name" value="SERINE/THREONINE-PROTEIN PHOSPHATASE PP2A 65 KDA REGULATORY SUBUNIT"/>
    <property type="match status" value="1"/>
</dbReference>
<dbReference type="GO" id="GO:0019888">
    <property type="term" value="F:protein phosphatase regulator activity"/>
    <property type="evidence" value="ECO:0007669"/>
    <property type="project" value="TreeGrafter"/>
</dbReference>
<dbReference type="VEuPathDB" id="TriTrypDB:LtaPh_1011100"/>
<dbReference type="InterPro" id="IPR021133">
    <property type="entry name" value="HEAT_type_2"/>
</dbReference>
<evidence type="ECO:0000313" key="5">
    <source>
        <dbReference type="Proteomes" id="UP000419144"/>
    </source>
</evidence>
<dbReference type="GO" id="GO:0005829">
    <property type="term" value="C:cytosol"/>
    <property type="evidence" value="ECO:0007669"/>
    <property type="project" value="TreeGrafter"/>
</dbReference>
<keyword evidence="5" id="KW-1185">Reference proteome</keyword>
<feature type="repeat" description="HEAT" evidence="2">
    <location>
        <begin position="1526"/>
        <end position="1564"/>
    </location>
</feature>